<name>A0A3B7RCI4_9BACT</name>
<evidence type="ECO:0000313" key="1">
    <source>
        <dbReference type="EMBL" id="AYA37026.1"/>
    </source>
</evidence>
<dbReference type="KEGG" id="hyh:D3Y59_08135"/>
<dbReference type="Pfam" id="PF14054">
    <property type="entry name" value="DUF4249"/>
    <property type="match status" value="1"/>
</dbReference>
<gene>
    <name evidence="1" type="ORF">D3Y59_08135</name>
</gene>
<sequence>MQLSSIASARRRCGFALAVVSAGLLSGCGLQKDVDVELPAPPAQLVAECYLESGQIPQLTVTETVPYLSEPSTQLLTDVTVTLTGPTGRVDTLRFRPGQNPGTKKFFTHQGRRRLTIRPGDTYRLDVKDTKGRHLFGTSTMPADVPIDTVEWKFNDLTGEQRKAYVLTKFDDPAATVDFYRLQVHRRRINDDPEVDYEPDDRLLNGQRFVLGTSYEFSPNDTLFVTLYHLERPYYDFLRSIDDAQSANGNPFGQPAKVRSTVEGGIGVFTILSYDRRRIILKE</sequence>
<dbReference type="EMBL" id="CP032317">
    <property type="protein sequence ID" value="AYA37026.1"/>
    <property type="molecule type" value="Genomic_DNA"/>
</dbReference>
<dbReference type="OrthoDB" id="1117499at2"/>
<proteinExistence type="predicted"/>
<reference evidence="1 2" key="1">
    <citation type="submission" date="2018-09" db="EMBL/GenBank/DDBJ databases">
        <title>Hymenobacter medium sp. nov., isolated from R2A medium.</title>
        <authorList>
            <person name="Yingchao G."/>
        </authorList>
    </citation>
    <scope>NUCLEOTIDE SEQUENCE [LARGE SCALE GENOMIC DNA]</scope>
    <source>
        <strain evidence="2">sh-6</strain>
    </source>
</reference>
<dbReference type="AlphaFoldDB" id="A0A3B7RCI4"/>
<evidence type="ECO:0000313" key="2">
    <source>
        <dbReference type="Proteomes" id="UP000262802"/>
    </source>
</evidence>
<accession>A0A3B7RCI4</accession>
<dbReference type="Proteomes" id="UP000262802">
    <property type="component" value="Chromosome"/>
</dbReference>
<protein>
    <submittedName>
        <fullName evidence="1">DUF4249 domain-containing protein</fullName>
    </submittedName>
</protein>
<dbReference type="InterPro" id="IPR025345">
    <property type="entry name" value="DUF4249"/>
</dbReference>
<keyword evidence="2" id="KW-1185">Reference proteome</keyword>
<organism evidence="1 2">
    <name type="scientific">Hymenobacter oligotrophus</name>
    <dbReference type="NCBI Taxonomy" id="2319843"/>
    <lineage>
        <taxon>Bacteria</taxon>
        <taxon>Pseudomonadati</taxon>
        <taxon>Bacteroidota</taxon>
        <taxon>Cytophagia</taxon>
        <taxon>Cytophagales</taxon>
        <taxon>Hymenobacteraceae</taxon>
        <taxon>Hymenobacter</taxon>
    </lineage>
</organism>
<dbReference type="RefSeq" id="WP_119444604.1">
    <property type="nucleotide sequence ID" value="NZ_CP032317.1"/>
</dbReference>